<proteinExistence type="predicted"/>
<gene>
    <name evidence="2" type="ORF">MENT_LOCUS42617</name>
</gene>
<dbReference type="AlphaFoldDB" id="A0A6V7WS60"/>
<name>A0A6V7WS60_MELEN</name>
<protein>
    <submittedName>
        <fullName evidence="2">Uncharacterized protein</fullName>
    </submittedName>
</protein>
<evidence type="ECO:0000313" key="2">
    <source>
        <dbReference type="EMBL" id="CAD2189871.1"/>
    </source>
</evidence>
<feature type="region of interest" description="Disordered" evidence="1">
    <location>
        <begin position="1"/>
        <end position="50"/>
    </location>
</feature>
<evidence type="ECO:0000313" key="3">
    <source>
        <dbReference type="Proteomes" id="UP000580250"/>
    </source>
</evidence>
<evidence type="ECO:0000256" key="1">
    <source>
        <dbReference type="SAM" id="MobiDB-lite"/>
    </source>
</evidence>
<reference evidence="2 3" key="1">
    <citation type="submission" date="2020-08" db="EMBL/GenBank/DDBJ databases">
        <authorList>
            <person name="Koutsovoulos G."/>
            <person name="Danchin GJ E."/>
        </authorList>
    </citation>
    <scope>NUCLEOTIDE SEQUENCE [LARGE SCALE GENOMIC DNA]</scope>
</reference>
<dbReference type="OrthoDB" id="18996at2759"/>
<organism evidence="2 3">
    <name type="scientific">Meloidogyne enterolobii</name>
    <name type="common">Root-knot nematode worm</name>
    <name type="synonym">Meloidogyne mayaguensis</name>
    <dbReference type="NCBI Taxonomy" id="390850"/>
    <lineage>
        <taxon>Eukaryota</taxon>
        <taxon>Metazoa</taxon>
        <taxon>Ecdysozoa</taxon>
        <taxon>Nematoda</taxon>
        <taxon>Chromadorea</taxon>
        <taxon>Rhabditida</taxon>
        <taxon>Tylenchina</taxon>
        <taxon>Tylenchomorpha</taxon>
        <taxon>Tylenchoidea</taxon>
        <taxon>Meloidogynidae</taxon>
        <taxon>Meloidogyninae</taxon>
        <taxon>Meloidogyne</taxon>
    </lineage>
</organism>
<accession>A0A6V7WS60</accession>
<dbReference type="Proteomes" id="UP000580250">
    <property type="component" value="Unassembled WGS sequence"/>
</dbReference>
<dbReference type="EMBL" id="CAJEWN010000775">
    <property type="protein sequence ID" value="CAD2189871.1"/>
    <property type="molecule type" value="Genomic_DNA"/>
</dbReference>
<comment type="caution">
    <text evidence="2">The sequence shown here is derived from an EMBL/GenBank/DDBJ whole genome shotgun (WGS) entry which is preliminary data.</text>
</comment>
<sequence>MKGGGAGQEISNFLGIVTDNPQVPRNPAGVIGAESRNRHKEIKQPKPLHPSNLMLNVYEAPPEQFTPQQEQQNLIPSLFSHSESPQKKFLSTTSTLLSMETPKKGKTFRNDKPMPLKMVDTSKSIMKDDIPTPTSTTIAGSETSGNEIVNMLRSSIGKKETKKVITSELVPMQVQLCEAWKKFKFDQSLHQKLGELKCRQKV</sequence>